<evidence type="ECO:0000259" key="5">
    <source>
        <dbReference type="PROSITE" id="PS51720"/>
    </source>
</evidence>
<reference evidence="6" key="1">
    <citation type="submission" date="2020-05" db="UniProtKB">
        <authorList>
            <consortium name="EnsemblMetazoa"/>
        </authorList>
    </citation>
    <scope>IDENTIFICATION</scope>
    <source>
        <strain evidence="6">BB02</strain>
    </source>
</reference>
<dbReference type="InterPro" id="IPR006703">
    <property type="entry name" value="G_AIG1"/>
</dbReference>
<dbReference type="AlphaFoldDB" id="A0A2C9LF68"/>
<comment type="similarity">
    <text evidence="1">Belongs to the TRAFAC class TrmE-Era-EngA-EngB-Septin-like GTPase superfamily. AIG1/Toc34/Toc159-like paraseptin GTPase family. IAN subfamily.</text>
</comment>
<dbReference type="SUPFAM" id="SSF52540">
    <property type="entry name" value="P-loop containing nucleoside triphosphate hydrolases"/>
    <property type="match status" value="2"/>
</dbReference>
<dbReference type="PANTHER" id="PTHR10903">
    <property type="entry name" value="GTPASE, IMAP FAMILY MEMBER-RELATED"/>
    <property type="match status" value="1"/>
</dbReference>
<dbReference type="GO" id="GO:0005525">
    <property type="term" value="F:GTP binding"/>
    <property type="evidence" value="ECO:0007669"/>
    <property type="project" value="UniProtKB-KW"/>
</dbReference>
<evidence type="ECO:0000313" key="7">
    <source>
        <dbReference type="Proteomes" id="UP000076420"/>
    </source>
</evidence>
<dbReference type="EnsemblMetazoa" id="BGLB030283-RA">
    <property type="protein sequence ID" value="BGLB030283-PA"/>
    <property type="gene ID" value="BGLB030283"/>
</dbReference>
<evidence type="ECO:0000256" key="2">
    <source>
        <dbReference type="ARBA" id="ARBA00022741"/>
    </source>
</evidence>
<dbReference type="KEGG" id="bgt:106078301"/>
<evidence type="ECO:0000256" key="3">
    <source>
        <dbReference type="ARBA" id="ARBA00023134"/>
    </source>
</evidence>
<dbReference type="STRING" id="6526.A0A2C9LF68"/>
<feature type="coiled-coil region" evidence="4">
    <location>
        <begin position="242"/>
        <end position="272"/>
    </location>
</feature>
<dbReference type="PANTHER" id="PTHR10903:SF184">
    <property type="entry name" value="GTP-BINDING PROTEIN A"/>
    <property type="match status" value="1"/>
</dbReference>
<evidence type="ECO:0000256" key="1">
    <source>
        <dbReference type="ARBA" id="ARBA00008535"/>
    </source>
</evidence>
<dbReference type="VEuPathDB" id="VectorBase:BGLAX_033551"/>
<name>A0A2C9LF68_BIOGL</name>
<dbReference type="Proteomes" id="UP000076420">
    <property type="component" value="Unassembled WGS sequence"/>
</dbReference>
<dbReference type="InterPro" id="IPR027417">
    <property type="entry name" value="P-loop_NTPase"/>
</dbReference>
<gene>
    <name evidence="6" type="primary">106078301</name>
</gene>
<evidence type="ECO:0000313" key="6">
    <source>
        <dbReference type="EnsemblMetazoa" id="BGLB030283-PA"/>
    </source>
</evidence>
<dbReference type="VEuPathDB" id="VectorBase:BGLAX_032248"/>
<organism evidence="6 7">
    <name type="scientific">Biomphalaria glabrata</name>
    <name type="common">Bloodfluke planorb</name>
    <name type="synonym">Freshwater snail</name>
    <dbReference type="NCBI Taxonomy" id="6526"/>
    <lineage>
        <taxon>Eukaryota</taxon>
        <taxon>Metazoa</taxon>
        <taxon>Spiralia</taxon>
        <taxon>Lophotrochozoa</taxon>
        <taxon>Mollusca</taxon>
        <taxon>Gastropoda</taxon>
        <taxon>Heterobranchia</taxon>
        <taxon>Euthyneura</taxon>
        <taxon>Panpulmonata</taxon>
        <taxon>Hygrophila</taxon>
        <taxon>Lymnaeoidea</taxon>
        <taxon>Planorbidae</taxon>
        <taxon>Biomphalaria</taxon>
    </lineage>
</organism>
<dbReference type="PROSITE" id="PS51720">
    <property type="entry name" value="G_AIG1"/>
    <property type="match status" value="2"/>
</dbReference>
<feature type="domain" description="AIG1-type G" evidence="5">
    <location>
        <begin position="421"/>
        <end position="639"/>
    </location>
</feature>
<dbReference type="InterPro" id="IPR045058">
    <property type="entry name" value="GIMA/IAN/Toc"/>
</dbReference>
<accession>A0A2C9LF68</accession>
<dbReference type="VEuPathDB" id="VectorBase:BGLB030283"/>
<dbReference type="Pfam" id="PF04548">
    <property type="entry name" value="AIG1"/>
    <property type="match status" value="2"/>
</dbReference>
<sequence>MTNLELVLVGKPGCGKSSTGNSILNKSVFEISNSTQGKAISYLVREVDTHLSFKIAVIDGFNVNDCGDKAEFNQVENLLRLSGLGLNAFLIVIHIGERFGAEDKKAINMTKLIFGEDVIQKFGILAFTHGDNFTSDTTNDDLTSLSTFLENETGDLYSLYIECNRRFFLFNNKTGGLGVKKDTTHNFQKLLRQNKMHLNRYTKQNYECNVSGRKHLILMKKAKDIKDQFDTKMQEKHTQIALAEKKRNIPELEAIQKDLENLLKELEREFGINSDYSKEMENVINAEISAVQSKLKCLQLLISEVPSGSPLTGKESSVYFSTNGTHQTIQMPYSQCTWSDDQTQLKLKFEDIYKIESLLLIKYRDILNQTLEDKIKKDVQTKMSVLESSEFVQMFGNKECKEIQDMEQEQEQILTRKVFPSNSITLFLWGCAGNGKSASGNAILGRTVFSTSTNTSSKKGLCMKESVMIDHRLVYVVDCPGITATHSSDVFLKCAMDTVDEAMQLCNYTFSALIIVLKYGEKFTRQENENIQNIKAILGRDVIKKHGICLVTHGDNYDDNDDNQIPFEDWCREQEDDVKLLFEECNFRCVLFNNKTKDSATRLAQVNRLLQAVTWDHTYTIEDFIAASEFKNNYLVEKELPMVVEKANIFLDGKRKEMKNIESLPNKQDQHTLLSQIKEGINRYREECIGSTENQTLINLFQSILMDVESRLKITLNRKYPKATRGFSESYKKSDLSVQARPSNTLQSVPAKQSALDQQTCRYDSIDLKELYNKWYRFKADIDEQKKRNRSSDLKVFNERFFCLQTETLEYMTIFKIETPKNLQDLIANIGQSLT</sequence>
<dbReference type="Gene3D" id="3.40.50.300">
    <property type="entry name" value="P-loop containing nucleotide triphosphate hydrolases"/>
    <property type="match status" value="2"/>
</dbReference>
<keyword evidence="4" id="KW-0175">Coiled coil</keyword>
<feature type="domain" description="AIG1-type G" evidence="5">
    <location>
        <begin position="1"/>
        <end position="210"/>
    </location>
</feature>
<keyword evidence="3" id="KW-0342">GTP-binding</keyword>
<evidence type="ECO:0000256" key="4">
    <source>
        <dbReference type="SAM" id="Coils"/>
    </source>
</evidence>
<protein>
    <recommendedName>
        <fullName evidence="5">AIG1-type G domain-containing protein</fullName>
    </recommendedName>
</protein>
<proteinExistence type="inferred from homology"/>
<keyword evidence="2" id="KW-0547">Nucleotide-binding</keyword>